<comment type="subunit">
    <text evidence="3">Forms a homohexamer that can probably bind six kinase subunits.</text>
</comment>
<dbReference type="PANTHER" id="PTHR23415">
    <property type="entry name" value="CYCLIN-DEPENDENT KINASES REGULATORY SUBUNIT/60S RIBOSOME SUBUNIT BIOGENESIS PROTEIN NIP7"/>
    <property type="match status" value="1"/>
</dbReference>
<accession>G3VQN4</accession>
<dbReference type="Pfam" id="PF01111">
    <property type="entry name" value="CKS"/>
    <property type="match status" value="1"/>
</dbReference>
<dbReference type="eggNOG" id="KOG3484">
    <property type="taxonomic scope" value="Eukaryota"/>
</dbReference>
<comment type="function">
    <text evidence="1 6">Binds to the catalytic subunit of the cyclin dependent kinases and is essential for their biological function.</text>
</comment>
<reference evidence="7 8" key="1">
    <citation type="journal article" date="2011" name="Proc. Natl. Acad. Sci. U.S.A.">
        <title>Genetic diversity and population structure of the endangered marsupial Sarcophilus harrisii (Tasmanian devil).</title>
        <authorList>
            <person name="Miller W."/>
            <person name="Hayes V.M."/>
            <person name="Ratan A."/>
            <person name="Petersen D.C."/>
            <person name="Wittekindt N.E."/>
            <person name="Miller J."/>
            <person name="Walenz B."/>
            <person name="Knight J."/>
            <person name="Qi J."/>
            <person name="Zhao F."/>
            <person name="Wang Q."/>
            <person name="Bedoya-Reina O.C."/>
            <person name="Katiyar N."/>
            <person name="Tomsho L.P."/>
            <person name="Kasson L.M."/>
            <person name="Hardie R.A."/>
            <person name="Woodbridge P."/>
            <person name="Tindall E.A."/>
            <person name="Bertelsen M.F."/>
            <person name="Dixon D."/>
            <person name="Pyecroft S."/>
            <person name="Helgen K.M."/>
            <person name="Lesk A.M."/>
            <person name="Pringle T.H."/>
            <person name="Patterson N."/>
            <person name="Zhang Y."/>
            <person name="Kreiss A."/>
            <person name="Woods G.M."/>
            <person name="Jones M.E."/>
            <person name="Schuster S.C."/>
        </authorList>
    </citation>
    <scope>NUCLEOTIDE SEQUENCE [LARGE SCALE GENOMIC DNA]</scope>
</reference>
<dbReference type="HOGENOM" id="CLU_140546_2_0_1"/>
<dbReference type="GO" id="GO:0051301">
    <property type="term" value="P:cell division"/>
    <property type="evidence" value="ECO:0007669"/>
    <property type="project" value="UniProtKB-UniRule"/>
</dbReference>
<keyword evidence="4 6" id="KW-0132">Cell division</keyword>
<dbReference type="Gene3D" id="3.30.170.10">
    <property type="entry name" value="Cyclin-dependent kinase, regulatory subunit"/>
    <property type="match status" value="1"/>
</dbReference>
<evidence type="ECO:0000313" key="8">
    <source>
        <dbReference type="Proteomes" id="UP000007648"/>
    </source>
</evidence>
<comment type="similarity">
    <text evidence="2 6">Belongs to the CKS family.</text>
</comment>
<keyword evidence="5 6" id="KW-0131">Cell cycle</keyword>
<dbReference type="SMART" id="SM01084">
    <property type="entry name" value="CKS"/>
    <property type="match status" value="1"/>
</dbReference>
<dbReference type="AlphaFoldDB" id="G3VQN4"/>
<dbReference type="STRING" id="9305.ENSSHAP00000005489"/>
<dbReference type="InParanoid" id="G3VQN4"/>
<dbReference type="InterPro" id="IPR036858">
    <property type="entry name" value="Cyclin-dep_kinase_reg-sub_sf"/>
</dbReference>
<evidence type="ECO:0000313" key="7">
    <source>
        <dbReference type="Ensembl" id="ENSSHAP00000005489.2"/>
    </source>
</evidence>
<evidence type="ECO:0000256" key="6">
    <source>
        <dbReference type="RuleBase" id="RU311113"/>
    </source>
</evidence>
<dbReference type="Proteomes" id="UP000007648">
    <property type="component" value="Unassembled WGS sequence"/>
</dbReference>
<evidence type="ECO:0000256" key="4">
    <source>
        <dbReference type="ARBA" id="ARBA00022618"/>
    </source>
</evidence>
<reference evidence="7" key="3">
    <citation type="submission" date="2025-09" db="UniProtKB">
        <authorList>
            <consortium name="Ensembl"/>
        </authorList>
    </citation>
    <scope>IDENTIFICATION</scope>
</reference>
<organism evidence="7 8">
    <name type="scientific">Sarcophilus harrisii</name>
    <name type="common">Tasmanian devil</name>
    <name type="synonym">Sarcophilus laniarius</name>
    <dbReference type="NCBI Taxonomy" id="9305"/>
    <lineage>
        <taxon>Eukaryota</taxon>
        <taxon>Metazoa</taxon>
        <taxon>Chordata</taxon>
        <taxon>Craniata</taxon>
        <taxon>Vertebrata</taxon>
        <taxon>Euteleostomi</taxon>
        <taxon>Mammalia</taxon>
        <taxon>Metatheria</taxon>
        <taxon>Dasyuromorphia</taxon>
        <taxon>Dasyuridae</taxon>
        <taxon>Sarcophilus</taxon>
    </lineage>
</organism>
<evidence type="ECO:0000256" key="2">
    <source>
        <dbReference type="ARBA" id="ARBA00007782"/>
    </source>
</evidence>
<evidence type="ECO:0000256" key="3">
    <source>
        <dbReference type="ARBA" id="ARBA00011253"/>
    </source>
</evidence>
<dbReference type="Ensembl" id="ENSSHAT00000005543.2">
    <property type="protein sequence ID" value="ENSSHAP00000005489.2"/>
    <property type="gene ID" value="ENSSHAG00000004796.2"/>
</dbReference>
<evidence type="ECO:0000256" key="1">
    <source>
        <dbReference type="ARBA" id="ARBA00002449"/>
    </source>
</evidence>
<dbReference type="SUPFAM" id="SSF55637">
    <property type="entry name" value="Cell cycle regulatory proteins"/>
    <property type="match status" value="1"/>
</dbReference>
<keyword evidence="8" id="KW-1185">Reference proteome</keyword>
<dbReference type="InterPro" id="IPR000789">
    <property type="entry name" value="Cyclin-dep_kinase_reg-sub"/>
</dbReference>
<reference evidence="7" key="2">
    <citation type="submission" date="2025-08" db="UniProtKB">
        <authorList>
            <consortium name="Ensembl"/>
        </authorList>
    </citation>
    <scope>IDENTIFICATION</scope>
</reference>
<protein>
    <recommendedName>
        <fullName evidence="6">Cyclin-dependent kinases regulatory subunit</fullName>
    </recommendedName>
</protein>
<dbReference type="PRINTS" id="PR00296">
    <property type="entry name" value="CYCLINKINASE"/>
</dbReference>
<name>G3VQN4_SARHA</name>
<evidence type="ECO:0000256" key="5">
    <source>
        <dbReference type="ARBA" id="ARBA00023306"/>
    </source>
</evidence>
<sequence length="57" mass="6816">MLSKGIAKLDPEIHLLYESDRRNLGSQQSQGWIHYMIYELEPHILLFQWPLPKKPKK</sequence>
<proteinExistence type="inferred from homology"/>
<dbReference type="GO" id="GO:0016538">
    <property type="term" value="F:cyclin-dependent protein serine/threonine kinase regulator activity"/>
    <property type="evidence" value="ECO:0007669"/>
    <property type="project" value="InterPro"/>
</dbReference>
<dbReference type="GeneTree" id="ENSGT01150000290146"/>